<accession>A0A6J7W9D8</accession>
<evidence type="ECO:0000313" key="1">
    <source>
        <dbReference type="EMBL" id="CAB5162734.1"/>
    </source>
</evidence>
<gene>
    <name evidence="1" type="ORF">UFOVP152_47</name>
</gene>
<organism evidence="1">
    <name type="scientific">uncultured Caudovirales phage</name>
    <dbReference type="NCBI Taxonomy" id="2100421"/>
    <lineage>
        <taxon>Viruses</taxon>
        <taxon>Duplodnaviria</taxon>
        <taxon>Heunggongvirae</taxon>
        <taxon>Uroviricota</taxon>
        <taxon>Caudoviricetes</taxon>
        <taxon>Peduoviridae</taxon>
        <taxon>Maltschvirus</taxon>
        <taxon>Maltschvirus maltsch</taxon>
    </lineage>
</organism>
<dbReference type="EMBL" id="LR798200">
    <property type="protein sequence ID" value="CAB5162734.1"/>
    <property type="molecule type" value="Genomic_DNA"/>
</dbReference>
<name>A0A6J7W9D8_9CAUD</name>
<sequence length="108" mass="11988">MSIKYTPNYGYAPPSPFWIVWNSKGLIPGQEKLTKEEAEEQASRLACRHVGELFHVMAVIATVCTSVEVVGEEFDPFRKKPVEAILLDEVVEDVPEGILSANPPAEVF</sequence>
<proteinExistence type="predicted"/>
<reference evidence="1" key="1">
    <citation type="submission" date="2020-05" db="EMBL/GenBank/DDBJ databases">
        <authorList>
            <person name="Chiriac C."/>
            <person name="Salcher M."/>
            <person name="Ghai R."/>
            <person name="Kavagutti S V."/>
        </authorList>
    </citation>
    <scope>NUCLEOTIDE SEQUENCE</scope>
</reference>
<protein>
    <submittedName>
        <fullName evidence="1">Uncharacterized protein</fullName>
    </submittedName>
</protein>